<evidence type="ECO:0000256" key="5">
    <source>
        <dbReference type="SAM" id="SignalP"/>
    </source>
</evidence>
<reference evidence="7" key="2">
    <citation type="submission" date="2020-09" db="EMBL/GenBank/DDBJ databases">
        <authorList>
            <person name="Sun Q."/>
            <person name="Zhou Y."/>
        </authorList>
    </citation>
    <scope>NUCLEOTIDE SEQUENCE</scope>
    <source>
        <strain evidence="7">CGMCC 1.15371</strain>
    </source>
</reference>
<evidence type="ECO:0000256" key="1">
    <source>
        <dbReference type="ARBA" id="ARBA00004236"/>
    </source>
</evidence>
<dbReference type="GO" id="GO:0031460">
    <property type="term" value="P:glycine betaine transport"/>
    <property type="evidence" value="ECO:0007669"/>
    <property type="project" value="TreeGrafter"/>
</dbReference>
<keyword evidence="2" id="KW-0813">Transport</keyword>
<evidence type="ECO:0000313" key="8">
    <source>
        <dbReference type="Proteomes" id="UP000628775"/>
    </source>
</evidence>
<dbReference type="SUPFAM" id="SSF53850">
    <property type="entry name" value="Periplasmic binding protein-like II"/>
    <property type="match status" value="2"/>
</dbReference>
<keyword evidence="8" id="KW-1185">Reference proteome</keyword>
<keyword evidence="5" id="KW-0732">Signal</keyword>
<dbReference type="Proteomes" id="UP000628775">
    <property type="component" value="Unassembled WGS sequence"/>
</dbReference>
<proteinExistence type="predicted"/>
<evidence type="ECO:0000256" key="3">
    <source>
        <dbReference type="ARBA" id="ARBA00022475"/>
    </source>
</evidence>
<feature type="domain" description="ABC-type glycine betaine transport system substrate-binding" evidence="6">
    <location>
        <begin position="38"/>
        <end position="178"/>
    </location>
</feature>
<dbReference type="Pfam" id="PF04069">
    <property type="entry name" value="OpuAC"/>
    <property type="match status" value="2"/>
</dbReference>
<dbReference type="EMBL" id="BMIR01000010">
    <property type="protein sequence ID" value="GGE44247.1"/>
    <property type="molecule type" value="Genomic_DNA"/>
</dbReference>
<dbReference type="AlphaFoldDB" id="A0A8J2YI38"/>
<evidence type="ECO:0000256" key="2">
    <source>
        <dbReference type="ARBA" id="ARBA00022448"/>
    </source>
</evidence>
<name>A0A8J2YI38_9BACL</name>
<keyword evidence="3" id="KW-1003">Cell membrane</keyword>
<evidence type="ECO:0000313" key="7">
    <source>
        <dbReference type="EMBL" id="GGE44247.1"/>
    </source>
</evidence>
<gene>
    <name evidence="7" type="primary">opuAC</name>
    <name evidence="7" type="ORF">GCM10011391_23810</name>
</gene>
<comment type="subcellular location">
    <subcellularLocation>
        <location evidence="1">Cell membrane</location>
    </subcellularLocation>
</comment>
<dbReference type="PANTHER" id="PTHR47737">
    <property type="entry name" value="GLYCINE BETAINE/PROLINE BETAINE TRANSPORT SYSTEM PERMEASE PROTEIN PROW"/>
    <property type="match status" value="1"/>
</dbReference>
<dbReference type="Gene3D" id="3.40.190.100">
    <property type="entry name" value="Glycine betaine-binding periplasmic protein, domain 2"/>
    <property type="match status" value="1"/>
</dbReference>
<feature type="signal peptide" evidence="5">
    <location>
        <begin position="1"/>
        <end position="18"/>
    </location>
</feature>
<keyword evidence="4" id="KW-0472">Membrane</keyword>
<dbReference type="GO" id="GO:0015871">
    <property type="term" value="P:choline transport"/>
    <property type="evidence" value="ECO:0007669"/>
    <property type="project" value="TreeGrafter"/>
</dbReference>
<dbReference type="Gene3D" id="3.10.105.10">
    <property type="entry name" value="Dipeptide-binding Protein, Domain 3"/>
    <property type="match status" value="1"/>
</dbReference>
<dbReference type="GO" id="GO:0043190">
    <property type="term" value="C:ATP-binding cassette (ABC) transporter complex"/>
    <property type="evidence" value="ECO:0007669"/>
    <property type="project" value="InterPro"/>
</dbReference>
<dbReference type="InterPro" id="IPR007210">
    <property type="entry name" value="ABC_Gly_betaine_transp_sub-bd"/>
</dbReference>
<accession>A0A8J2YI38</accession>
<evidence type="ECO:0000256" key="4">
    <source>
        <dbReference type="ARBA" id="ARBA00023136"/>
    </source>
</evidence>
<dbReference type="PROSITE" id="PS51257">
    <property type="entry name" value="PROKAR_LIPOPROTEIN"/>
    <property type="match status" value="1"/>
</dbReference>
<protein>
    <submittedName>
        <fullName evidence="7">Glycine betaine-binding protein OpuAC</fullName>
    </submittedName>
</protein>
<feature type="domain" description="ABC-type glycine betaine transport system substrate-binding" evidence="6">
    <location>
        <begin position="198"/>
        <end position="300"/>
    </location>
</feature>
<evidence type="ECO:0000259" key="6">
    <source>
        <dbReference type="Pfam" id="PF04069"/>
    </source>
</evidence>
<feature type="chain" id="PRO_5038733532" evidence="5">
    <location>
        <begin position="19"/>
        <end position="300"/>
    </location>
</feature>
<comment type="caution">
    <text evidence="7">The sequence shown here is derived from an EMBL/GenBank/DDBJ whole genome shotgun (WGS) entry which is preliminary data.</text>
</comment>
<reference evidence="7" key="1">
    <citation type="journal article" date="2014" name="Int. J. Syst. Evol. Microbiol.">
        <title>Complete genome sequence of Corynebacterium casei LMG S-19264T (=DSM 44701T), isolated from a smear-ripened cheese.</title>
        <authorList>
            <consortium name="US DOE Joint Genome Institute (JGI-PGF)"/>
            <person name="Walter F."/>
            <person name="Albersmeier A."/>
            <person name="Kalinowski J."/>
            <person name="Ruckert C."/>
        </authorList>
    </citation>
    <scope>NUCLEOTIDE SEQUENCE</scope>
    <source>
        <strain evidence="7">CGMCC 1.15371</strain>
    </source>
</reference>
<organism evidence="7 8">
    <name type="scientific">Pullulanibacillus camelliae</name>
    <dbReference type="NCBI Taxonomy" id="1707096"/>
    <lineage>
        <taxon>Bacteria</taxon>
        <taxon>Bacillati</taxon>
        <taxon>Bacillota</taxon>
        <taxon>Bacilli</taxon>
        <taxon>Bacillales</taxon>
        <taxon>Sporolactobacillaceae</taxon>
        <taxon>Pullulanibacillus</taxon>
    </lineage>
</organism>
<dbReference type="GO" id="GO:0015226">
    <property type="term" value="F:carnitine transmembrane transporter activity"/>
    <property type="evidence" value="ECO:0007669"/>
    <property type="project" value="TreeGrafter"/>
</dbReference>
<sequence>MKKFSAILLTMIVAAAFALVGCGSSDKGSSGSDSSKSIGEQLNYTITGIDPGAGVTQAAQQSIKDYGLDKYNVQTSSESTMMASLKKAIDNKQPIVITGWSPHWMFAKYDLKYLDDPKKSFGDAENIYTVAHKGFSKSHPNLAKFFSQFQWTDDDMNAVMLKQQSNDDALAAAKDWVKDNQDKVSKWTKGIKKGNGEEIKMAYVAWSSEVASTNVVKAILDNLGYKVTLQQLDAAPMWAAVAKGSADVTLSAWLPVTHKAYYQKYKDQVEKLGVSLKGTKLGLVVPKYMKDVNSISDLKK</sequence>
<dbReference type="PANTHER" id="PTHR47737:SF1">
    <property type="entry name" value="GLYCINE BETAINE_PROLINE BETAINE TRANSPORT SYSTEM PERMEASE PROTEIN PROW"/>
    <property type="match status" value="1"/>
</dbReference>
<dbReference type="GO" id="GO:0005275">
    <property type="term" value="F:amine transmembrane transporter activity"/>
    <property type="evidence" value="ECO:0007669"/>
    <property type="project" value="TreeGrafter"/>
</dbReference>